<accession>E3LWN7</accession>
<reference evidence="2" key="1">
    <citation type="submission" date="2007-07" db="EMBL/GenBank/DDBJ databases">
        <title>PCAP assembly of the Caenorhabditis remanei genome.</title>
        <authorList>
            <consortium name="The Caenorhabditis remanei Sequencing Consortium"/>
            <person name="Wilson R.K."/>
        </authorList>
    </citation>
    <scope>NUCLEOTIDE SEQUENCE [LARGE SCALE GENOMIC DNA]</scope>
    <source>
        <strain evidence="2">PB4641</strain>
    </source>
</reference>
<feature type="chain" id="PRO_5003175552" evidence="1">
    <location>
        <begin position="19"/>
        <end position="171"/>
    </location>
</feature>
<name>E3LWN7_CAERE</name>
<keyword evidence="3" id="KW-1185">Reference proteome</keyword>
<evidence type="ECO:0000256" key="1">
    <source>
        <dbReference type="SAM" id="SignalP"/>
    </source>
</evidence>
<organism evidence="3">
    <name type="scientific">Caenorhabditis remanei</name>
    <name type="common">Caenorhabditis vulgaris</name>
    <dbReference type="NCBI Taxonomy" id="31234"/>
    <lineage>
        <taxon>Eukaryota</taxon>
        <taxon>Metazoa</taxon>
        <taxon>Ecdysozoa</taxon>
        <taxon>Nematoda</taxon>
        <taxon>Chromadorea</taxon>
        <taxon>Rhabditida</taxon>
        <taxon>Rhabditina</taxon>
        <taxon>Rhabditomorpha</taxon>
        <taxon>Rhabditoidea</taxon>
        <taxon>Rhabditidae</taxon>
        <taxon>Peloderinae</taxon>
        <taxon>Caenorhabditis</taxon>
    </lineage>
</organism>
<dbReference type="RefSeq" id="XP_003111805.2">
    <property type="nucleotide sequence ID" value="XM_003111757.2"/>
</dbReference>
<dbReference type="EMBL" id="DS268417">
    <property type="protein sequence ID" value="EFO83666.1"/>
    <property type="molecule type" value="Genomic_DNA"/>
</dbReference>
<dbReference type="AlphaFoldDB" id="E3LWN7"/>
<proteinExistence type="predicted"/>
<dbReference type="CTD" id="9811484"/>
<sequence length="171" mass="18768">MRGAFILLLLVGLGCCCSIFPLTSGCWKLPVSIISTAFNSTIPLVQKTAKADLCAVENVLKSTSFSELTSKLIKTSQDTIKNIISTVSQLIRNGYHDDLLNTVLNALEPLVSQSKDEARATLRELITVVSKVSKDVEENCYDGLNPAAFHIESAWNVIEEFLKTVKSQMNM</sequence>
<dbReference type="GeneID" id="9811484"/>
<dbReference type="InParanoid" id="E3LWN7"/>
<keyword evidence="1" id="KW-0732">Signal</keyword>
<evidence type="ECO:0000313" key="3">
    <source>
        <dbReference type="Proteomes" id="UP000008281"/>
    </source>
</evidence>
<feature type="signal peptide" evidence="1">
    <location>
        <begin position="1"/>
        <end position="18"/>
    </location>
</feature>
<evidence type="ECO:0000313" key="2">
    <source>
        <dbReference type="EMBL" id="EFO83666.1"/>
    </source>
</evidence>
<dbReference type="Proteomes" id="UP000008281">
    <property type="component" value="Unassembled WGS sequence"/>
</dbReference>
<gene>
    <name evidence="2" type="ORF">CRE_03124</name>
</gene>
<dbReference type="KEGG" id="crq:GCK72_010807"/>
<dbReference type="HOGENOM" id="CLU_1564339_0_0_1"/>
<dbReference type="PROSITE" id="PS51257">
    <property type="entry name" value="PROKAR_LIPOPROTEIN"/>
    <property type="match status" value="1"/>
</dbReference>
<protein>
    <submittedName>
        <fullName evidence="2">Uncharacterized protein</fullName>
    </submittedName>
</protein>